<name>A0ABW3W0I9_9ACTN</name>
<dbReference type="InterPro" id="IPR058663">
    <property type="entry name" value="PucR-like_N"/>
</dbReference>
<proteinExistence type="predicted"/>
<reference evidence="4" key="1">
    <citation type="journal article" date="2019" name="Int. J. Syst. Evol. Microbiol.">
        <title>The Global Catalogue of Microorganisms (GCM) 10K type strain sequencing project: providing services to taxonomists for standard genome sequencing and annotation.</title>
        <authorList>
            <consortium name="The Broad Institute Genomics Platform"/>
            <consortium name="The Broad Institute Genome Sequencing Center for Infectious Disease"/>
            <person name="Wu L."/>
            <person name="Ma J."/>
        </authorList>
    </citation>
    <scope>NUCLEOTIDE SEQUENCE [LARGE SCALE GENOMIC DNA]</scope>
    <source>
        <strain evidence="4">CCUG 52478</strain>
    </source>
</reference>
<keyword evidence="4" id="KW-1185">Reference proteome</keyword>
<dbReference type="Pfam" id="PF25906">
    <property type="entry name" value="PucR-like_N"/>
    <property type="match status" value="1"/>
</dbReference>
<accession>A0ABW3W0I9</accession>
<comment type="caution">
    <text evidence="3">The sequence shown here is derived from an EMBL/GenBank/DDBJ whole genome shotgun (WGS) entry which is preliminary data.</text>
</comment>
<evidence type="ECO:0000313" key="3">
    <source>
        <dbReference type="EMBL" id="MFD1248697.1"/>
    </source>
</evidence>
<sequence length="409" mass="45925">MTETQDHETLPGSAQWMLTSLEPQVKDVAETMTRRVQSALTDLAGPVDGRRYRLIYTAIHNAMRVFIDRALGRSTPMTALDDLFRKMGYREAGTGRDRTTIERALHLVQNELWDLLRVLAADNELSAGALNAVGEMLSDFFAHLDEQLALGHESGTTDRNQDVGVARDRLIDLLLTGGDPDAVSTQASIARWEVPERITVAAIDVDGEGELEPGVLGREAIVGKGRPQLVLCDAAAFEDVSRQIKEALPRTRITHCWPIAAADVAEAWKWVTRAVELVHSHVIPKRPVIDCARYRTEIWLHAEPVMRRQLAQELLEPLFAESENSREILSETLLVWLETRESAPAIAAKLGVHPQTVRYRWKRINELFGEALHDPDFVIQLTLVLKASVPLWIAGDQSDFQLYRSTRER</sequence>
<dbReference type="PANTHER" id="PTHR33744:SF1">
    <property type="entry name" value="DNA-BINDING TRANSCRIPTIONAL ACTIVATOR ADER"/>
    <property type="match status" value="1"/>
</dbReference>
<dbReference type="InterPro" id="IPR051448">
    <property type="entry name" value="CdaR-like_regulators"/>
</dbReference>
<evidence type="ECO:0000259" key="2">
    <source>
        <dbReference type="Pfam" id="PF25906"/>
    </source>
</evidence>
<dbReference type="Pfam" id="PF13556">
    <property type="entry name" value="HTH_30"/>
    <property type="match status" value="1"/>
</dbReference>
<dbReference type="RefSeq" id="WP_367919247.1">
    <property type="nucleotide sequence ID" value="NZ_BAABAC010000020.1"/>
</dbReference>
<dbReference type="Proteomes" id="UP001597229">
    <property type="component" value="Unassembled WGS sequence"/>
</dbReference>
<feature type="domain" description="PucR-like N-terminal" evidence="2">
    <location>
        <begin position="19"/>
        <end position="175"/>
    </location>
</feature>
<dbReference type="Gene3D" id="1.10.10.2840">
    <property type="entry name" value="PucR C-terminal helix-turn-helix domain"/>
    <property type="match status" value="1"/>
</dbReference>
<protein>
    <submittedName>
        <fullName evidence="3">Helix-turn-helix domain-containing protein</fullName>
    </submittedName>
</protein>
<dbReference type="EMBL" id="JBHTLX010000017">
    <property type="protein sequence ID" value="MFD1248697.1"/>
    <property type="molecule type" value="Genomic_DNA"/>
</dbReference>
<dbReference type="PANTHER" id="PTHR33744">
    <property type="entry name" value="CARBOHYDRATE DIACID REGULATOR"/>
    <property type="match status" value="1"/>
</dbReference>
<feature type="domain" description="PucR C-terminal helix-turn-helix" evidence="1">
    <location>
        <begin position="329"/>
        <end position="387"/>
    </location>
</feature>
<gene>
    <name evidence="3" type="ORF">ACFQ3F_12935</name>
</gene>
<dbReference type="InterPro" id="IPR042070">
    <property type="entry name" value="PucR_C-HTH_sf"/>
</dbReference>
<dbReference type="InterPro" id="IPR025736">
    <property type="entry name" value="PucR_C-HTH_dom"/>
</dbReference>
<organism evidence="3 4">
    <name type="scientific">Nocardioides ginsengisoli</name>
    <dbReference type="NCBI Taxonomy" id="363868"/>
    <lineage>
        <taxon>Bacteria</taxon>
        <taxon>Bacillati</taxon>
        <taxon>Actinomycetota</taxon>
        <taxon>Actinomycetes</taxon>
        <taxon>Propionibacteriales</taxon>
        <taxon>Nocardioidaceae</taxon>
        <taxon>Nocardioides</taxon>
    </lineage>
</organism>
<evidence type="ECO:0000259" key="1">
    <source>
        <dbReference type="Pfam" id="PF13556"/>
    </source>
</evidence>
<evidence type="ECO:0000313" key="4">
    <source>
        <dbReference type="Proteomes" id="UP001597229"/>
    </source>
</evidence>